<dbReference type="GeneID" id="8512335"/>
<evidence type="ECO:0000256" key="2">
    <source>
        <dbReference type="ARBA" id="ARBA00022884"/>
    </source>
</evidence>
<dbReference type="CDD" id="cd09759">
    <property type="entry name" value="Cas6_I-A"/>
    <property type="match status" value="1"/>
</dbReference>
<feature type="domain" description="CRISPR associated protein Cas6 C-terminal" evidence="7">
    <location>
        <begin position="120"/>
        <end position="233"/>
    </location>
</feature>
<feature type="active site" description="Proton donor" evidence="6">
    <location>
        <position position="43"/>
    </location>
</feature>
<dbReference type="PANTHER" id="PTHR36984:SF1">
    <property type="entry name" value="CRISPR-ASSOCIATED ENDORIBONUCLEASE CAS6 1"/>
    <property type="match status" value="1"/>
</dbReference>
<protein>
    <recommendedName>
        <fullName evidence="4">CRISPR-associated endoribonuclease</fullName>
    </recommendedName>
</protein>
<keyword evidence="3" id="KW-0051">Antiviral defense</keyword>
<dbReference type="GO" id="GO:0016788">
    <property type="term" value="F:hydrolase activity, acting on ester bonds"/>
    <property type="evidence" value="ECO:0007669"/>
    <property type="project" value="InterPro"/>
</dbReference>
<feature type="site" description="Transition state stabilizer" evidence="5">
    <location>
        <position position="49"/>
    </location>
</feature>
<dbReference type="GO" id="GO:0003723">
    <property type="term" value="F:RNA binding"/>
    <property type="evidence" value="ECO:0007669"/>
    <property type="project" value="UniProtKB-KW"/>
</dbReference>
<evidence type="ECO:0000256" key="3">
    <source>
        <dbReference type="ARBA" id="ARBA00023118"/>
    </source>
</evidence>
<dbReference type="AlphaFoldDB" id="C9RE80"/>
<dbReference type="EMBL" id="CP001787">
    <property type="protein sequence ID" value="ACX71882.1"/>
    <property type="molecule type" value="Genomic_DNA"/>
</dbReference>
<dbReference type="PIRSF" id="PIRSF005054">
    <property type="entry name" value="PF1131"/>
    <property type="match status" value="1"/>
</dbReference>
<evidence type="ECO:0000256" key="6">
    <source>
        <dbReference type="PIRSR" id="PIRSR005054-50"/>
    </source>
</evidence>
<dbReference type="Proteomes" id="UP000002063">
    <property type="component" value="Chromosome"/>
</dbReference>
<dbReference type="GO" id="GO:0051607">
    <property type="term" value="P:defense response to virus"/>
    <property type="evidence" value="ECO:0007669"/>
    <property type="project" value="UniProtKB-KW"/>
</dbReference>
<comment type="similarity">
    <text evidence="1 4">Belongs to the CRISPR-associated protein Cas6/Cse3/CasE family.</text>
</comment>
<accession>C9RE80</accession>
<gene>
    <name evidence="8" type="ordered locus">Metvu_0009</name>
</gene>
<organism evidence="8 9">
    <name type="scientific">Methanocaldococcus vulcanius (strain ATCC 700851 / DSM 12094 / M7)</name>
    <name type="common">Methanococcus vulcanius</name>
    <dbReference type="NCBI Taxonomy" id="579137"/>
    <lineage>
        <taxon>Archaea</taxon>
        <taxon>Methanobacteriati</taxon>
        <taxon>Methanobacteriota</taxon>
        <taxon>Methanomada group</taxon>
        <taxon>Methanococci</taxon>
        <taxon>Methanococcales</taxon>
        <taxon>Methanocaldococcaceae</taxon>
        <taxon>Methanocaldococcus</taxon>
    </lineage>
</organism>
<dbReference type="InterPro" id="IPR010156">
    <property type="entry name" value="CRISPR-assoc_prot_Cas6"/>
</dbReference>
<feature type="active site" description="Proton acceptor" evidence="6">
    <location>
        <position position="28"/>
    </location>
</feature>
<evidence type="ECO:0000313" key="8">
    <source>
        <dbReference type="EMBL" id="ACX71882.1"/>
    </source>
</evidence>
<evidence type="ECO:0000256" key="4">
    <source>
        <dbReference type="PIRNR" id="PIRNR005054"/>
    </source>
</evidence>
<dbReference type="InterPro" id="IPR045747">
    <property type="entry name" value="CRISPR-assoc_prot_Cas6_N_sf"/>
</dbReference>
<dbReference type="PANTHER" id="PTHR36984">
    <property type="entry name" value="CRISPR-ASSOCIATED ENDORIBONUCLEASE CAS6 1"/>
    <property type="match status" value="1"/>
</dbReference>
<proteinExistence type="inferred from homology"/>
<dbReference type="HOGENOM" id="CLU_089858_1_1_2"/>
<dbReference type="STRING" id="579137.Metvu_0009"/>
<evidence type="ECO:0000256" key="1">
    <source>
        <dbReference type="ARBA" id="ARBA00005937"/>
    </source>
</evidence>
<keyword evidence="9" id="KW-1185">Reference proteome</keyword>
<dbReference type="RefSeq" id="WP_012819428.1">
    <property type="nucleotide sequence ID" value="NC_013407.1"/>
</dbReference>
<reference evidence="8" key="1">
    <citation type="submission" date="2009-10" db="EMBL/GenBank/DDBJ databases">
        <title>Complete sequence of chromosome of Methanocaldococcus vulcanius M7.</title>
        <authorList>
            <consortium name="US DOE Joint Genome Institute"/>
            <person name="Lucas S."/>
            <person name="Copeland A."/>
            <person name="Lapidus A."/>
            <person name="Glavina del Rio T."/>
            <person name="Dalin E."/>
            <person name="Tice H."/>
            <person name="Bruce D."/>
            <person name="Goodwin L."/>
            <person name="Pitluck S."/>
            <person name="Lcollab F.I."/>
            <person name="Brettin T."/>
            <person name="Detter J.C."/>
            <person name="Han C."/>
            <person name="Tapia R."/>
            <person name="Kuske C.R."/>
            <person name="Schmutz J."/>
            <person name="Larimer F."/>
            <person name="Land M."/>
            <person name="Hauser L."/>
            <person name="Kyrpides N."/>
            <person name="Ovchinikova G."/>
            <person name="Sieprawska-Lupa M."/>
            <person name="Whitman W.B."/>
            <person name="Woyke T."/>
        </authorList>
    </citation>
    <scope>NUCLEOTIDE SEQUENCE [LARGE SCALE GENOMIC DNA]</scope>
    <source>
        <strain evidence="8">M7</strain>
    </source>
</reference>
<name>C9RE80_METVM</name>
<dbReference type="InterPro" id="IPR049435">
    <property type="entry name" value="Cas_Cas6_C"/>
</dbReference>
<dbReference type="Pfam" id="PF01881">
    <property type="entry name" value="Cas_Cas6_C"/>
    <property type="match status" value="1"/>
</dbReference>
<dbReference type="KEGG" id="mvu:Metvu_0009"/>
<dbReference type="NCBIfam" id="TIGR01877">
    <property type="entry name" value="cas_cas6"/>
    <property type="match status" value="1"/>
</dbReference>
<dbReference type="eggNOG" id="arCOG04342">
    <property type="taxonomic scope" value="Archaea"/>
</dbReference>
<comment type="function">
    <text evidence="4">CRISPR (clustered regularly interspaced short palindromic repeat), is an adaptive immune system that provides protection against mobile genetic elements (viruses, transposable elements and conjugative plasmids). CRISPR clusters contain sequences complementary to antecedent mobile elements and target invading nucleic acids. CRISPR clusters are transcribed and processed into CRISPR RNA (crRNA).</text>
</comment>
<keyword evidence="2" id="KW-0694">RNA-binding</keyword>
<evidence type="ECO:0000259" key="7">
    <source>
        <dbReference type="Pfam" id="PF01881"/>
    </source>
</evidence>
<dbReference type="Pfam" id="PF21350">
    <property type="entry name" value="Cas6_I-A"/>
    <property type="match status" value="1"/>
</dbReference>
<dbReference type="Gene3D" id="3.30.70.1900">
    <property type="match status" value="1"/>
</dbReference>
<dbReference type="Gene3D" id="3.30.70.1890">
    <property type="match status" value="1"/>
</dbReference>
<evidence type="ECO:0000313" key="9">
    <source>
        <dbReference type="Proteomes" id="UP000002063"/>
    </source>
</evidence>
<dbReference type="OrthoDB" id="43942at2157"/>
<evidence type="ECO:0000256" key="5">
    <source>
        <dbReference type="PIRSR" id="PIRSR005054-1"/>
    </source>
</evidence>
<sequence length="250" mass="29570">MRIELELKTENFKVIPYNHQYYLASAIYDKIRSVNPTYANRLHNFQNFKFFTFSLLQVKRRVIRPEGIETIDGKAYLYVSSPNSEFIENFVEGLLEDGKLRVGTIEFLINKAKILSPPKKFDILKTISPIYLKTMLETEEGLKTYDLLPNNSKFYENLKNNLKKKYELFHNNKCDLDFEFEILKYKPKRMKLKEGVYCRCSEMVFKIWGDYDLIKFGYECGFGEKNSMGFGMVVNIEDKNLKNKKLKTKI</sequence>